<dbReference type="GO" id="GO:0005524">
    <property type="term" value="F:ATP binding"/>
    <property type="evidence" value="ECO:0007669"/>
    <property type="project" value="InterPro"/>
</dbReference>
<dbReference type="Pfam" id="PF17667">
    <property type="entry name" value="Pkinase_fungal"/>
    <property type="match status" value="1"/>
</dbReference>
<dbReference type="AlphaFoldDB" id="A0A6A5TB03"/>
<evidence type="ECO:0000259" key="1">
    <source>
        <dbReference type="PROSITE" id="PS50011"/>
    </source>
</evidence>
<dbReference type="PROSITE" id="PS50011">
    <property type="entry name" value="PROTEIN_KINASE_DOM"/>
    <property type="match status" value="1"/>
</dbReference>
<proteinExistence type="predicted"/>
<dbReference type="InterPro" id="IPR040976">
    <property type="entry name" value="Pkinase_fungal"/>
</dbReference>
<dbReference type="Gene3D" id="1.10.510.10">
    <property type="entry name" value="Transferase(Phosphotransferase) domain 1"/>
    <property type="match status" value="1"/>
</dbReference>
<name>A0A6A5TB03_9PLEO</name>
<gene>
    <name evidence="2" type="ORF">CC80DRAFT_352207</name>
</gene>
<feature type="non-terminal residue" evidence="2">
    <location>
        <position position="1"/>
    </location>
</feature>
<reference evidence="2" key="1">
    <citation type="journal article" date="2020" name="Stud. Mycol.">
        <title>101 Dothideomycetes genomes: a test case for predicting lifestyles and emergence of pathogens.</title>
        <authorList>
            <person name="Haridas S."/>
            <person name="Albert R."/>
            <person name="Binder M."/>
            <person name="Bloem J."/>
            <person name="Labutti K."/>
            <person name="Salamov A."/>
            <person name="Andreopoulos B."/>
            <person name="Baker S."/>
            <person name="Barry K."/>
            <person name="Bills G."/>
            <person name="Bluhm B."/>
            <person name="Cannon C."/>
            <person name="Castanera R."/>
            <person name="Culley D."/>
            <person name="Daum C."/>
            <person name="Ezra D."/>
            <person name="Gonzalez J."/>
            <person name="Henrissat B."/>
            <person name="Kuo A."/>
            <person name="Liang C."/>
            <person name="Lipzen A."/>
            <person name="Lutzoni F."/>
            <person name="Magnuson J."/>
            <person name="Mondo S."/>
            <person name="Nolan M."/>
            <person name="Ohm R."/>
            <person name="Pangilinan J."/>
            <person name="Park H.-J."/>
            <person name="Ramirez L."/>
            <person name="Alfaro M."/>
            <person name="Sun H."/>
            <person name="Tritt A."/>
            <person name="Yoshinaga Y."/>
            <person name="Zwiers L.-H."/>
            <person name="Turgeon B."/>
            <person name="Goodwin S."/>
            <person name="Spatafora J."/>
            <person name="Crous P."/>
            <person name="Grigoriev I."/>
        </authorList>
    </citation>
    <scope>NUCLEOTIDE SEQUENCE</scope>
    <source>
        <strain evidence="2">CBS 675.92</strain>
    </source>
</reference>
<feature type="domain" description="Protein kinase" evidence="1">
    <location>
        <begin position="1"/>
        <end position="103"/>
    </location>
</feature>
<dbReference type="InterPro" id="IPR011009">
    <property type="entry name" value="Kinase-like_dom_sf"/>
</dbReference>
<feature type="non-terminal residue" evidence="2">
    <location>
        <position position="103"/>
    </location>
</feature>
<keyword evidence="3" id="KW-1185">Reference proteome</keyword>
<evidence type="ECO:0000313" key="2">
    <source>
        <dbReference type="EMBL" id="KAF1948852.1"/>
    </source>
</evidence>
<dbReference type="GO" id="GO:0004672">
    <property type="term" value="F:protein kinase activity"/>
    <property type="evidence" value="ECO:0007669"/>
    <property type="project" value="InterPro"/>
</dbReference>
<accession>A0A6A5TB03</accession>
<sequence length="103" mass="11669">GRPLRKFNSIPEFLHACLDVIKALRSRNRDGKILHRAVSENNIITEAEREEEPSAMVVDLDLGKELHGALSPARHRTSTMEFMAIEVLEGKPHVYGRDAESFF</sequence>
<dbReference type="OrthoDB" id="5584477at2759"/>
<dbReference type="SUPFAM" id="SSF56112">
    <property type="entry name" value="Protein kinase-like (PK-like)"/>
    <property type="match status" value="1"/>
</dbReference>
<dbReference type="PANTHER" id="PTHR38248:SF2">
    <property type="entry name" value="FUNK1 11"/>
    <property type="match status" value="1"/>
</dbReference>
<dbReference type="Proteomes" id="UP000800035">
    <property type="component" value="Unassembled WGS sequence"/>
</dbReference>
<dbReference type="InterPro" id="IPR000719">
    <property type="entry name" value="Prot_kinase_dom"/>
</dbReference>
<dbReference type="EMBL" id="ML977047">
    <property type="protein sequence ID" value="KAF1948852.1"/>
    <property type="molecule type" value="Genomic_DNA"/>
</dbReference>
<organism evidence="2 3">
    <name type="scientific">Byssothecium circinans</name>
    <dbReference type="NCBI Taxonomy" id="147558"/>
    <lineage>
        <taxon>Eukaryota</taxon>
        <taxon>Fungi</taxon>
        <taxon>Dikarya</taxon>
        <taxon>Ascomycota</taxon>
        <taxon>Pezizomycotina</taxon>
        <taxon>Dothideomycetes</taxon>
        <taxon>Pleosporomycetidae</taxon>
        <taxon>Pleosporales</taxon>
        <taxon>Massarineae</taxon>
        <taxon>Massarinaceae</taxon>
        <taxon>Byssothecium</taxon>
    </lineage>
</organism>
<protein>
    <recommendedName>
        <fullName evidence="1">Protein kinase domain-containing protein</fullName>
    </recommendedName>
</protein>
<dbReference type="PANTHER" id="PTHR38248">
    <property type="entry name" value="FUNK1 6"/>
    <property type="match status" value="1"/>
</dbReference>
<evidence type="ECO:0000313" key="3">
    <source>
        <dbReference type="Proteomes" id="UP000800035"/>
    </source>
</evidence>